<dbReference type="RefSeq" id="XP_066928109.1">
    <property type="nucleotide sequence ID" value="XM_067072008.1"/>
</dbReference>
<name>A0A7M5WX53_9CNID</name>
<dbReference type="SUPFAM" id="SSF49599">
    <property type="entry name" value="TRAF domain-like"/>
    <property type="match status" value="1"/>
</dbReference>
<dbReference type="Pfam" id="PF00097">
    <property type="entry name" value="zf-C3HC4"/>
    <property type="match status" value="1"/>
</dbReference>
<dbReference type="PANTHER" id="PTHR10131">
    <property type="entry name" value="TNF RECEPTOR ASSOCIATED FACTOR"/>
    <property type="match status" value="1"/>
</dbReference>
<dbReference type="EnsemblMetazoa" id="CLYHEMT014439.1">
    <property type="protein sequence ID" value="CLYHEMP014439.1"/>
    <property type="gene ID" value="CLYHEMG014439"/>
</dbReference>
<dbReference type="InterPro" id="IPR018957">
    <property type="entry name" value="Znf_C3HC4_RING-type"/>
</dbReference>
<protein>
    <submittedName>
        <fullName evidence="9">Uncharacterized protein</fullName>
    </submittedName>
</protein>
<dbReference type="Pfam" id="PF02176">
    <property type="entry name" value="zf-TRAF"/>
    <property type="match status" value="1"/>
</dbReference>
<evidence type="ECO:0000259" key="8">
    <source>
        <dbReference type="PROSITE" id="PS50145"/>
    </source>
</evidence>
<evidence type="ECO:0000256" key="4">
    <source>
        <dbReference type="PROSITE-ProRule" id="PRU00207"/>
    </source>
</evidence>
<feature type="region of interest" description="Disordered" evidence="6">
    <location>
        <begin position="530"/>
        <end position="579"/>
    </location>
</feature>
<feature type="coiled-coil region" evidence="5">
    <location>
        <begin position="257"/>
        <end position="312"/>
    </location>
</feature>
<dbReference type="InterPro" id="IPR001841">
    <property type="entry name" value="Znf_RING"/>
</dbReference>
<evidence type="ECO:0000313" key="10">
    <source>
        <dbReference type="Proteomes" id="UP000594262"/>
    </source>
</evidence>
<dbReference type="EnsemblMetazoa" id="CLYHEMT014439.2">
    <property type="protein sequence ID" value="CLYHEMP014439.2"/>
    <property type="gene ID" value="CLYHEMG014439"/>
</dbReference>
<feature type="compositionally biased region" description="Basic and acidic residues" evidence="6">
    <location>
        <begin position="488"/>
        <end position="499"/>
    </location>
</feature>
<dbReference type="PROSITE" id="PS50089">
    <property type="entry name" value="ZF_RING_2"/>
    <property type="match status" value="1"/>
</dbReference>
<dbReference type="PROSITE" id="PS00518">
    <property type="entry name" value="ZF_RING_1"/>
    <property type="match status" value="1"/>
</dbReference>
<dbReference type="AlphaFoldDB" id="A0A7M5WX53"/>
<dbReference type="SMART" id="SM00184">
    <property type="entry name" value="RING"/>
    <property type="match status" value="1"/>
</dbReference>
<feature type="compositionally biased region" description="Polar residues" evidence="6">
    <location>
        <begin position="543"/>
        <end position="555"/>
    </location>
</feature>
<dbReference type="GO" id="GO:0008270">
    <property type="term" value="F:zinc ion binding"/>
    <property type="evidence" value="ECO:0007669"/>
    <property type="project" value="UniProtKB-KW"/>
</dbReference>
<keyword evidence="2 4" id="KW-0863">Zinc-finger</keyword>
<keyword evidence="1 4" id="KW-0479">Metal-binding</keyword>
<feature type="compositionally biased region" description="Low complexity" evidence="6">
    <location>
        <begin position="901"/>
        <end position="939"/>
    </location>
</feature>
<feature type="domain" description="TRAF-type" evidence="8">
    <location>
        <begin position="179"/>
        <end position="234"/>
    </location>
</feature>
<keyword evidence="10" id="KW-1185">Reference proteome</keyword>
<proteinExistence type="predicted"/>
<feature type="compositionally biased region" description="Basic and acidic residues" evidence="6">
    <location>
        <begin position="556"/>
        <end position="565"/>
    </location>
</feature>
<dbReference type="PANTHER" id="PTHR10131:SF94">
    <property type="entry name" value="TNF RECEPTOR-ASSOCIATED FACTOR 4"/>
    <property type="match status" value="1"/>
</dbReference>
<keyword evidence="3 4" id="KW-0862">Zinc</keyword>
<accession>A0A7M5WX53</accession>
<dbReference type="Gene3D" id="3.30.40.10">
    <property type="entry name" value="Zinc/RING finger domain, C3HC4 (zinc finger)"/>
    <property type="match status" value="3"/>
</dbReference>
<dbReference type="SUPFAM" id="SSF57850">
    <property type="entry name" value="RING/U-box"/>
    <property type="match status" value="1"/>
</dbReference>
<dbReference type="OrthoDB" id="6436073at2759"/>
<feature type="domain" description="RING-type" evidence="7">
    <location>
        <begin position="41"/>
        <end position="81"/>
    </location>
</feature>
<evidence type="ECO:0000256" key="2">
    <source>
        <dbReference type="ARBA" id="ARBA00022771"/>
    </source>
</evidence>
<feature type="zinc finger region" description="TRAF-type" evidence="4">
    <location>
        <begin position="179"/>
        <end position="234"/>
    </location>
</feature>
<evidence type="ECO:0000259" key="7">
    <source>
        <dbReference type="PROSITE" id="PS50089"/>
    </source>
</evidence>
<evidence type="ECO:0000256" key="5">
    <source>
        <dbReference type="SAM" id="Coils"/>
    </source>
</evidence>
<organism evidence="9 10">
    <name type="scientific">Clytia hemisphaerica</name>
    <dbReference type="NCBI Taxonomy" id="252671"/>
    <lineage>
        <taxon>Eukaryota</taxon>
        <taxon>Metazoa</taxon>
        <taxon>Cnidaria</taxon>
        <taxon>Hydrozoa</taxon>
        <taxon>Hydroidolina</taxon>
        <taxon>Leptothecata</taxon>
        <taxon>Obeliida</taxon>
        <taxon>Clytiidae</taxon>
        <taxon>Clytia</taxon>
    </lineage>
</organism>
<evidence type="ECO:0000313" key="9">
    <source>
        <dbReference type="EnsemblMetazoa" id="CLYHEMP014439.1"/>
    </source>
</evidence>
<dbReference type="InterPro" id="IPR001293">
    <property type="entry name" value="Znf_TRAF"/>
</dbReference>
<evidence type="ECO:0000256" key="6">
    <source>
        <dbReference type="SAM" id="MobiDB-lite"/>
    </source>
</evidence>
<evidence type="ECO:0000256" key="1">
    <source>
        <dbReference type="ARBA" id="ARBA00022723"/>
    </source>
</evidence>
<feature type="compositionally biased region" description="Low complexity" evidence="6">
    <location>
        <begin position="328"/>
        <end position="349"/>
    </location>
</feature>
<feature type="region of interest" description="Disordered" evidence="6">
    <location>
        <begin position="901"/>
        <end position="973"/>
    </location>
</feature>
<dbReference type="InterPro" id="IPR013083">
    <property type="entry name" value="Znf_RING/FYVE/PHD"/>
</dbReference>
<feature type="region of interest" description="Disordered" evidence="6">
    <location>
        <begin position="328"/>
        <end position="367"/>
    </location>
</feature>
<keyword evidence="5" id="KW-0175">Coiled coil</keyword>
<dbReference type="InterPro" id="IPR017907">
    <property type="entry name" value="Znf_RING_CS"/>
</dbReference>
<dbReference type="GeneID" id="136815558"/>
<sequence>MAVAANFYDTGVVYGDQKQPGNEEIDYDFELDGQKVDEYYCLICFLLLRDIAQMPCKHMLCKHCLDDWGKYIAELSCPKCKERFHPNQVTSNEPLDKIIKNSLRVKCKSADECSWIGTISEYIEVHSKRCHFLELKCIFVGCNKKLKRVSLSSHQTDCQHRPDCSYCNQLLLKTPLKDHYAICPKYPVDCPNGCCIVLQQSQVEYHTQHECNNRVVPCGFVRIGCREEMKQSDLLSHFDTNIHSHMKLMFIEMDQMKKKFESDLKSTTQKVEKLQNSEDLLNATIKTLQTELSTTKTKLATAEKNIEELSSKGAATYQPVQLQAQPVQQNVQQNIPQQHQQHQQQKNTQVKMSAPATPTPASQSIPVDSDEKLKQNKANAEFAAKVAAQVAARQVVKKKKKDASVIEEVDDVVDDLAEWITQDNAERIQYDRDFLLKFQFNPICTSKPANLPNIDIVLDTAHQPTKPLVPGQRFTNNDFMPNFMRQSIKDSSSKSDRRGPPSMGGKPLKIIQLPQLEKLELKRSENAWVLPSDQDKDLPGQRSKLNSGIGQTNQAVDRRDDKRNTDLSPPANDKDKTRAKTKSIFFDEVDEFAGVLFVRQVGKKNKKSVHWLELVNEEATAKRIQYDRDFLLKFRYIPFCISKPANLPNIDVVLDTAHQPTKPLAPCQSEDHASIKMKGKKERGLEIENKADAPIQGAFQPRPQHVPDSNQMMQAGTAPVRGGLYNFPNNGMQIRGGYPNGPRMQYQNQQYVQMQQQDVMHQQDKPIRGSYQPRPQYVSDSNQMMQAGTAPVRGGLYNFPNNGMQIRGGYPNGPRMQYQNQQYVQMQQQDVMHQQGYIQKYNQNAYGSSPNYHTQQFQQVYRPQQPGYPPAPQVYVLQQGGTPFQPQVQLQAQQMQQNAQQYIPQQHQQHQQQQRNVYQTIQPQQAHHSTIQQTQSHQTPESVPKKRTIKIVDPNSGKDLVSELQSRKKTETE</sequence>
<evidence type="ECO:0000256" key="3">
    <source>
        <dbReference type="ARBA" id="ARBA00022833"/>
    </source>
</evidence>
<feature type="region of interest" description="Disordered" evidence="6">
    <location>
        <begin position="488"/>
        <end position="510"/>
    </location>
</feature>
<dbReference type="PROSITE" id="PS50145">
    <property type="entry name" value="ZF_TRAF"/>
    <property type="match status" value="1"/>
</dbReference>
<reference evidence="9" key="1">
    <citation type="submission" date="2021-01" db="UniProtKB">
        <authorList>
            <consortium name="EnsemblMetazoa"/>
        </authorList>
    </citation>
    <scope>IDENTIFICATION</scope>
</reference>
<dbReference type="Proteomes" id="UP000594262">
    <property type="component" value="Unplaced"/>
</dbReference>